<feature type="compositionally biased region" description="Polar residues" evidence="1">
    <location>
        <begin position="153"/>
        <end position="163"/>
    </location>
</feature>
<dbReference type="AlphaFoldDB" id="A0A1A8WZQ4"/>
<keyword evidence="2" id="KW-0472">Membrane</keyword>
<evidence type="ECO:0000313" key="3">
    <source>
        <dbReference type="EMBL" id="SBS97380.1"/>
    </source>
</evidence>
<sequence length="438" mass="50936">NYHEVLTKYGGCPMILDEHDKELLVLNYEAEDFCEQKQEYLKYLKTFKEKGNKYNCKSDTNCISKCREYNVWINERKVHFNNKKVQLYKNCRRKEHLSQFPTKKCNILESETFQGINTCLVSDIILREEKTPEKLNEVSKESESEYNARESAKPQNQDLSQGEESPKAEASPLEISPHQTETESSISRDGTTESEVTAPSQSVELKITTDNNYVDSKREESPRLQPSIPEDSGALPNPKIISTYTVSPNFGLISTDHSSHSTTTDPKGYLSTTNITSILISILTIIGFSFFIKCVLISLLKKKKKVKKRQMNFLRILIPSHWGGKSEFLTHDNLEHPIYDDEEIIKKIKINELTKNVYLSKRKKDRSKTIIEVHMEVLEECRNEDWENNKEAFLKICLDEFTKKDYRTYPNLTYNDLITENIKSSNDIEKQNILWNKW</sequence>
<dbReference type="VEuPathDB" id="PlasmoDB:PmUG01_00015200"/>
<dbReference type="Proteomes" id="UP000078597">
    <property type="component" value="Unassembled WGS sequence"/>
</dbReference>
<feature type="compositionally biased region" description="Basic and acidic residues" evidence="1">
    <location>
        <begin position="133"/>
        <end position="152"/>
    </location>
</feature>
<protein>
    <submittedName>
        <fullName evidence="3">STP1 protein</fullName>
    </submittedName>
</protein>
<feature type="compositionally biased region" description="Polar residues" evidence="1">
    <location>
        <begin position="177"/>
        <end position="214"/>
    </location>
</feature>
<gene>
    <name evidence="3" type="ORF">PMALA_060060</name>
</gene>
<evidence type="ECO:0000256" key="1">
    <source>
        <dbReference type="SAM" id="MobiDB-lite"/>
    </source>
</evidence>
<feature type="transmembrane region" description="Helical" evidence="2">
    <location>
        <begin position="278"/>
        <end position="300"/>
    </location>
</feature>
<feature type="region of interest" description="Disordered" evidence="1">
    <location>
        <begin position="133"/>
        <end position="236"/>
    </location>
</feature>
<keyword evidence="2" id="KW-0812">Transmembrane</keyword>
<evidence type="ECO:0000313" key="4">
    <source>
        <dbReference type="Proteomes" id="UP000078597"/>
    </source>
</evidence>
<keyword evidence="2" id="KW-1133">Transmembrane helix</keyword>
<evidence type="ECO:0000256" key="2">
    <source>
        <dbReference type="SAM" id="Phobius"/>
    </source>
</evidence>
<accession>A0A1A8WZQ4</accession>
<dbReference type="EMBL" id="FLQW01004739">
    <property type="protein sequence ID" value="SBS97380.1"/>
    <property type="molecule type" value="Genomic_DNA"/>
</dbReference>
<proteinExistence type="predicted"/>
<reference evidence="4" key="1">
    <citation type="submission" date="2016-05" db="EMBL/GenBank/DDBJ databases">
        <authorList>
            <person name="Naeem Raeece"/>
        </authorList>
    </citation>
    <scope>NUCLEOTIDE SEQUENCE [LARGE SCALE GENOMIC DNA]</scope>
</reference>
<name>A0A1A8WZQ4_PLAMA</name>
<feature type="non-terminal residue" evidence="3">
    <location>
        <position position="1"/>
    </location>
</feature>
<organism evidence="3 4">
    <name type="scientific">Plasmodium malariae</name>
    <dbReference type="NCBI Taxonomy" id="5858"/>
    <lineage>
        <taxon>Eukaryota</taxon>
        <taxon>Sar</taxon>
        <taxon>Alveolata</taxon>
        <taxon>Apicomplexa</taxon>
        <taxon>Aconoidasida</taxon>
        <taxon>Haemosporida</taxon>
        <taxon>Plasmodiidae</taxon>
        <taxon>Plasmodium</taxon>
        <taxon>Plasmodium (Plasmodium)</taxon>
    </lineage>
</organism>
<feature type="non-terminal residue" evidence="3">
    <location>
        <position position="438"/>
    </location>
</feature>